<evidence type="ECO:0000313" key="4">
    <source>
        <dbReference type="Proteomes" id="UP000331127"/>
    </source>
</evidence>
<accession>A0A5M3WP94</accession>
<evidence type="ECO:0000256" key="1">
    <source>
        <dbReference type="SAM" id="MobiDB-lite"/>
    </source>
</evidence>
<evidence type="ECO:0008006" key="5">
    <source>
        <dbReference type="Google" id="ProtNLM"/>
    </source>
</evidence>
<dbReference type="EMBL" id="BLAE01000009">
    <property type="protein sequence ID" value="GES08098.1"/>
    <property type="molecule type" value="Genomic_DNA"/>
</dbReference>
<gene>
    <name evidence="3" type="ORF">Amac_016930</name>
</gene>
<keyword evidence="2" id="KW-0472">Membrane</keyword>
<protein>
    <recommendedName>
        <fullName evidence="5">Polysaccharide chain length determinant N-terminal domain-containing protein</fullName>
    </recommendedName>
</protein>
<name>A0A5M3WP94_9ACTN</name>
<keyword evidence="2" id="KW-1133">Transmembrane helix</keyword>
<evidence type="ECO:0000313" key="3">
    <source>
        <dbReference type="EMBL" id="GES08098.1"/>
    </source>
</evidence>
<proteinExistence type="predicted"/>
<reference evidence="3 4" key="1">
    <citation type="submission" date="2019-10" db="EMBL/GenBank/DDBJ databases">
        <title>Whole genome shotgun sequence of Acrocarpospora macrocephala NBRC 16266.</title>
        <authorList>
            <person name="Ichikawa N."/>
            <person name="Kimura A."/>
            <person name="Kitahashi Y."/>
            <person name="Komaki H."/>
            <person name="Oguchi A."/>
        </authorList>
    </citation>
    <scope>NUCLEOTIDE SEQUENCE [LARGE SCALE GENOMIC DNA]</scope>
    <source>
        <strain evidence="3 4">NBRC 16266</strain>
    </source>
</reference>
<comment type="caution">
    <text evidence="3">The sequence shown here is derived from an EMBL/GenBank/DDBJ whole genome shotgun (WGS) entry which is preliminary data.</text>
</comment>
<dbReference type="AlphaFoldDB" id="A0A5M3WP94"/>
<dbReference type="Proteomes" id="UP000331127">
    <property type="component" value="Unassembled WGS sequence"/>
</dbReference>
<keyword evidence="4" id="KW-1185">Reference proteome</keyword>
<organism evidence="3 4">
    <name type="scientific">Acrocarpospora macrocephala</name>
    <dbReference type="NCBI Taxonomy" id="150177"/>
    <lineage>
        <taxon>Bacteria</taxon>
        <taxon>Bacillati</taxon>
        <taxon>Actinomycetota</taxon>
        <taxon>Actinomycetes</taxon>
        <taxon>Streptosporangiales</taxon>
        <taxon>Streptosporangiaceae</taxon>
        <taxon>Acrocarpospora</taxon>
    </lineage>
</organism>
<feature type="transmembrane region" description="Helical" evidence="2">
    <location>
        <begin position="185"/>
        <end position="207"/>
    </location>
</feature>
<feature type="region of interest" description="Disordered" evidence="1">
    <location>
        <begin position="300"/>
        <end position="324"/>
    </location>
</feature>
<sequence>MDFWKIILSLTARKLVGPPLVLLSLAVAAATFYFVPVHYTSNVLMVLTTSAKGVSTDPTKPAGLTNPLLQFTDGLKTTASIMIQSMNAPDIRRSLGAPVGGPVDLVIDDGRTNPDLLDLSGPYIFISVDAPTAEQAKSVVDKTQALIRSQLDTRQKGLGAPRSTFITVAEVVPVSVPELQLGGKWQGAIAAFVLTLAGTFGLAYAVVRSRLPKRPTVRTVARPTRADPVVVPGGFADMDDVTSTMQWRADQVIRKAHPPMITSGSVTRVEEEPRPVVRNDPVHVDNDDYTVVVVVSDAASDGDEAGVGGRAAQNGNSPDDHRPS</sequence>
<feature type="transmembrane region" description="Helical" evidence="2">
    <location>
        <begin position="20"/>
        <end position="39"/>
    </location>
</feature>
<keyword evidence="2" id="KW-0812">Transmembrane</keyword>
<evidence type="ECO:0000256" key="2">
    <source>
        <dbReference type="SAM" id="Phobius"/>
    </source>
</evidence>